<keyword evidence="4" id="KW-0808">Transferase</keyword>
<dbReference type="InterPro" id="IPR046959">
    <property type="entry name" value="PRK1-6/SRF4-like"/>
</dbReference>
<keyword evidence="3" id="KW-1133">Transmembrane helix</keyword>
<dbReference type="InterPro" id="IPR025875">
    <property type="entry name" value="Leu-rich_rpt_4"/>
</dbReference>
<name>A0A6A1WWM2_9ROSI</name>
<feature type="transmembrane region" description="Helical" evidence="3">
    <location>
        <begin position="6"/>
        <end position="25"/>
    </location>
</feature>
<dbReference type="SUPFAM" id="SSF52058">
    <property type="entry name" value="L domain-like"/>
    <property type="match status" value="1"/>
</dbReference>
<dbReference type="Pfam" id="PF12799">
    <property type="entry name" value="LRR_4"/>
    <property type="match status" value="1"/>
</dbReference>
<dbReference type="Proteomes" id="UP000516437">
    <property type="component" value="Unassembled WGS sequence"/>
</dbReference>
<dbReference type="InterPro" id="IPR032675">
    <property type="entry name" value="LRR_dom_sf"/>
</dbReference>
<dbReference type="PROSITE" id="PS51450">
    <property type="entry name" value="LRR"/>
    <property type="match status" value="1"/>
</dbReference>
<keyword evidence="1" id="KW-0433">Leucine-rich repeat</keyword>
<keyword evidence="5" id="KW-1185">Reference proteome</keyword>
<evidence type="ECO:0000313" key="5">
    <source>
        <dbReference type="Proteomes" id="UP000516437"/>
    </source>
</evidence>
<protein>
    <submittedName>
        <fullName evidence="4">LRR receptor-like serine/threonine-protein kinase GSO1</fullName>
    </submittedName>
</protein>
<dbReference type="GO" id="GO:0016301">
    <property type="term" value="F:kinase activity"/>
    <property type="evidence" value="ECO:0007669"/>
    <property type="project" value="UniProtKB-KW"/>
</dbReference>
<comment type="caution">
    <text evidence="4">The sequence shown here is derived from an EMBL/GenBank/DDBJ whole genome shotgun (WGS) entry which is preliminary data.</text>
</comment>
<dbReference type="PANTHER" id="PTHR48007:SF76">
    <property type="entry name" value="OS03G0145102 PROTEIN"/>
    <property type="match status" value="1"/>
</dbReference>
<dbReference type="InterPro" id="IPR001611">
    <property type="entry name" value="Leu-rich_rpt"/>
</dbReference>
<evidence type="ECO:0000256" key="1">
    <source>
        <dbReference type="ARBA" id="ARBA00022614"/>
    </source>
</evidence>
<keyword evidence="2" id="KW-0677">Repeat</keyword>
<organism evidence="4 5">
    <name type="scientific">Morella rubra</name>
    <name type="common">Chinese bayberry</name>
    <dbReference type="NCBI Taxonomy" id="262757"/>
    <lineage>
        <taxon>Eukaryota</taxon>
        <taxon>Viridiplantae</taxon>
        <taxon>Streptophyta</taxon>
        <taxon>Embryophyta</taxon>
        <taxon>Tracheophyta</taxon>
        <taxon>Spermatophyta</taxon>
        <taxon>Magnoliopsida</taxon>
        <taxon>eudicotyledons</taxon>
        <taxon>Gunneridae</taxon>
        <taxon>Pentapetalae</taxon>
        <taxon>rosids</taxon>
        <taxon>fabids</taxon>
        <taxon>Fagales</taxon>
        <taxon>Myricaceae</taxon>
        <taxon>Morella</taxon>
    </lineage>
</organism>
<keyword evidence="4" id="KW-0675">Receptor</keyword>
<keyword evidence="4" id="KW-0418">Kinase</keyword>
<dbReference type="EMBL" id="RXIC02000013">
    <property type="protein sequence ID" value="KAB1228078.1"/>
    <property type="molecule type" value="Genomic_DNA"/>
</dbReference>
<gene>
    <name evidence="4" type="ORF">CJ030_MR4G024758</name>
</gene>
<keyword evidence="3" id="KW-0812">Transmembrane</keyword>
<dbReference type="Pfam" id="PF00560">
    <property type="entry name" value="LRR_1"/>
    <property type="match status" value="4"/>
</dbReference>
<evidence type="ECO:0000256" key="3">
    <source>
        <dbReference type="SAM" id="Phobius"/>
    </source>
</evidence>
<dbReference type="FunFam" id="3.80.10.10:FF:000383">
    <property type="entry name" value="Leucine-rich repeat receptor protein kinase EMS1"/>
    <property type="match status" value="1"/>
</dbReference>
<accession>A0A6A1WWM2</accession>
<dbReference type="PANTHER" id="PTHR48007">
    <property type="entry name" value="LEUCINE-RICH REPEAT RECEPTOR-LIKE PROTEIN KINASE PXC1"/>
    <property type="match status" value="1"/>
</dbReference>
<evidence type="ECO:0000256" key="2">
    <source>
        <dbReference type="ARBA" id="ARBA00022737"/>
    </source>
</evidence>
<reference evidence="4 5" key="1">
    <citation type="journal article" date="2019" name="Plant Biotechnol. J.">
        <title>The red bayberry genome and genetic basis of sex determination.</title>
        <authorList>
            <person name="Jia H.M."/>
            <person name="Jia H.J."/>
            <person name="Cai Q.L."/>
            <person name="Wang Y."/>
            <person name="Zhao H.B."/>
            <person name="Yang W.F."/>
            <person name="Wang G.Y."/>
            <person name="Li Y.H."/>
            <person name="Zhan D.L."/>
            <person name="Shen Y.T."/>
            <person name="Niu Q.F."/>
            <person name="Chang L."/>
            <person name="Qiu J."/>
            <person name="Zhao L."/>
            <person name="Xie H.B."/>
            <person name="Fu W.Y."/>
            <person name="Jin J."/>
            <person name="Li X.W."/>
            <person name="Jiao Y."/>
            <person name="Zhou C.C."/>
            <person name="Tu T."/>
            <person name="Chai C.Y."/>
            <person name="Gao J.L."/>
            <person name="Fan L.J."/>
            <person name="van de Weg E."/>
            <person name="Wang J.Y."/>
            <person name="Gao Z.S."/>
        </authorList>
    </citation>
    <scope>NUCLEOTIDE SEQUENCE [LARGE SCALE GENOMIC DNA]</scope>
    <source>
        <tissue evidence="4">Leaves</tissue>
    </source>
</reference>
<dbReference type="OrthoDB" id="676979at2759"/>
<dbReference type="AlphaFoldDB" id="A0A6A1WWM2"/>
<proteinExistence type="predicted"/>
<sequence>MASAYSFSVVVVAWITYVLLYGIYFNPVHDFAEASQSPTLQLEAEALLETRWWLRGASRALEIGTLSNLSYLNLPYNSFTGELPHSLANLTQLEELDISHNNIVGTIPKELRNCKSLRTLNLQSNNLIGQIPDMLSSYVSLKKLLLSHNHFTGSIPKYTCCSSSLDTIDLSHNFISGGIPFELGISFPVLSFLNISYNNLNGRIPRSLFPIIEVDLSYNFLRVQF</sequence>
<keyword evidence="3" id="KW-0472">Membrane</keyword>
<evidence type="ECO:0000313" key="4">
    <source>
        <dbReference type="EMBL" id="KAB1228078.1"/>
    </source>
</evidence>
<dbReference type="Gene3D" id="3.80.10.10">
    <property type="entry name" value="Ribonuclease Inhibitor"/>
    <property type="match status" value="1"/>
</dbReference>